<comment type="caution">
    <text evidence="1">The sequence shown here is derived from an EMBL/GenBank/DDBJ whole genome shotgun (WGS) entry which is preliminary data.</text>
</comment>
<proteinExistence type="predicted"/>
<gene>
    <name evidence="1" type="ORF">CUT44_13445</name>
</gene>
<dbReference type="InterPro" id="IPR011024">
    <property type="entry name" value="G_crystallin-like"/>
</dbReference>
<evidence type="ECO:0000313" key="1">
    <source>
        <dbReference type="EMBL" id="PJE97252.1"/>
    </source>
</evidence>
<evidence type="ECO:0008006" key="3">
    <source>
        <dbReference type="Google" id="ProtNLM"/>
    </source>
</evidence>
<organism evidence="1 2">
    <name type="scientific">Streptomyces carminius</name>
    <dbReference type="NCBI Taxonomy" id="2665496"/>
    <lineage>
        <taxon>Bacteria</taxon>
        <taxon>Bacillati</taxon>
        <taxon>Actinomycetota</taxon>
        <taxon>Actinomycetes</taxon>
        <taxon>Kitasatosporales</taxon>
        <taxon>Streptomycetaceae</taxon>
        <taxon>Streptomyces</taxon>
    </lineage>
</organism>
<name>A0A2M8LZ75_9ACTN</name>
<dbReference type="AlphaFoldDB" id="A0A2M8LZ75"/>
<evidence type="ECO:0000313" key="2">
    <source>
        <dbReference type="Proteomes" id="UP000230407"/>
    </source>
</evidence>
<dbReference type="RefSeq" id="WP_100202199.1">
    <property type="nucleotide sequence ID" value="NZ_PGGW01000045.1"/>
</dbReference>
<dbReference type="Pfam" id="PF03995">
    <property type="entry name" value="Inhibitor_I36"/>
    <property type="match status" value="1"/>
</dbReference>
<accession>A0A2M8LZ75</accession>
<reference evidence="1 2" key="1">
    <citation type="submission" date="2017-11" db="EMBL/GenBank/DDBJ databases">
        <title>Streptomyces carmine sp. nov., a novel actinomycete isolated from Sophora alopecuroides in Xinjiang, China.</title>
        <authorList>
            <person name="Wang Y."/>
            <person name="Luo X."/>
            <person name="Wan C."/>
            <person name="Zhang L."/>
        </authorList>
    </citation>
    <scope>NUCLEOTIDE SEQUENCE [LARGE SCALE GENOMIC DNA]</scope>
    <source>
        <strain evidence="1 2">TRM SA0054</strain>
    </source>
</reference>
<dbReference type="EMBL" id="PGGW01000045">
    <property type="protein sequence ID" value="PJE97252.1"/>
    <property type="molecule type" value="Genomic_DNA"/>
</dbReference>
<keyword evidence="2" id="KW-1185">Reference proteome</keyword>
<dbReference type="Gene3D" id="2.60.20.10">
    <property type="entry name" value="Crystallins"/>
    <property type="match status" value="1"/>
</dbReference>
<sequence length="107" mass="10793">MAGPATADSSGASAAECPPGGSLCLYEGTDFTGERFTVSSLGPGGVCVSLVDHGWGDRARSAINTHSGHAAMFLNDDCLGGPYQVPGNSSLADFGSFVPKSVWVPAD</sequence>
<dbReference type="SUPFAM" id="SSF49695">
    <property type="entry name" value="gamma-Crystallin-like"/>
    <property type="match status" value="1"/>
</dbReference>
<protein>
    <recommendedName>
        <fullName evidence="3">Peptidase inhibitor family I36</fullName>
    </recommendedName>
</protein>
<dbReference type="Proteomes" id="UP000230407">
    <property type="component" value="Unassembled WGS sequence"/>
</dbReference>